<sequence length="53" mass="5477">MPAETQKQMAATYPLGRIGLPSDVASLTAFLASDEAAWLTGLTLDVAGGLVTR</sequence>
<proteinExistence type="predicted"/>
<reference evidence="2" key="1">
    <citation type="journal article" date="2019" name="Int. J. Syst. Evol. Microbiol.">
        <title>The Global Catalogue of Microorganisms (GCM) 10K type strain sequencing project: providing services to taxonomists for standard genome sequencing and annotation.</title>
        <authorList>
            <consortium name="The Broad Institute Genomics Platform"/>
            <consortium name="The Broad Institute Genome Sequencing Center for Infectious Disease"/>
            <person name="Wu L."/>
            <person name="Ma J."/>
        </authorList>
    </citation>
    <scope>NUCLEOTIDE SEQUENCE [LARGE SCALE GENOMIC DNA]</scope>
    <source>
        <strain evidence="2">JCM 31486</strain>
    </source>
</reference>
<keyword evidence="2" id="KW-1185">Reference proteome</keyword>
<dbReference type="Gene3D" id="3.40.50.720">
    <property type="entry name" value="NAD(P)-binding Rossmann-like Domain"/>
    <property type="match status" value="1"/>
</dbReference>
<comment type="caution">
    <text evidence="1">The sequence shown here is derived from an EMBL/GenBank/DDBJ whole genome shotgun (WGS) entry which is preliminary data.</text>
</comment>
<protein>
    <submittedName>
        <fullName evidence="1">SDR family oxidoreductase</fullName>
    </submittedName>
</protein>
<dbReference type="InterPro" id="IPR036291">
    <property type="entry name" value="NAD(P)-bd_dom_sf"/>
</dbReference>
<dbReference type="Proteomes" id="UP001597045">
    <property type="component" value="Unassembled WGS sequence"/>
</dbReference>
<evidence type="ECO:0000313" key="1">
    <source>
        <dbReference type="EMBL" id="MFD1048362.1"/>
    </source>
</evidence>
<dbReference type="EMBL" id="JBHTIS010001548">
    <property type="protein sequence ID" value="MFD1048362.1"/>
    <property type="molecule type" value="Genomic_DNA"/>
</dbReference>
<organism evidence="1 2">
    <name type="scientific">Kibdelosporangium lantanae</name>
    <dbReference type="NCBI Taxonomy" id="1497396"/>
    <lineage>
        <taxon>Bacteria</taxon>
        <taxon>Bacillati</taxon>
        <taxon>Actinomycetota</taxon>
        <taxon>Actinomycetes</taxon>
        <taxon>Pseudonocardiales</taxon>
        <taxon>Pseudonocardiaceae</taxon>
        <taxon>Kibdelosporangium</taxon>
    </lineage>
</organism>
<dbReference type="Pfam" id="PF13561">
    <property type="entry name" value="adh_short_C2"/>
    <property type="match status" value="1"/>
</dbReference>
<dbReference type="InterPro" id="IPR002347">
    <property type="entry name" value="SDR_fam"/>
</dbReference>
<dbReference type="SUPFAM" id="SSF51735">
    <property type="entry name" value="NAD(P)-binding Rossmann-fold domains"/>
    <property type="match status" value="1"/>
</dbReference>
<gene>
    <name evidence="1" type="ORF">ACFQ1S_23915</name>
</gene>
<name>A0ABW3MCU4_9PSEU</name>
<accession>A0ABW3MCU4</accession>
<evidence type="ECO:0000313" key="2">
    <source>
        <dbReference type="Proteomes" id="UP001597045"/>
    </source>
</evidence>